<dbReference type="AlphaFoldDB" id="A0A3M6UQZ0"/>
<sequence>MPLFAELNPQFLISTLIYGYPVTKKMHRFGLNIGQIYNAPGVSRTITWLVSMIIDLHLRLPYLSHKLIWFNDNMNHFMMQFSDDGALRQVT</sequence>
<reference evidence="1 2" key="1">
    <citation type="journal article" date="2018" name="Sci. Rep.">
        <title>Comparative analysis of the Pocillopora damicornis genome highlights role of immune system in coral evolution.</title>
        <authorList>
            <person name="Cunning R."/>
            <person name="Bay R.A."/>
            <person name="Gillette P."/>
            <person name="Baker A.C."/>
            <person name="Traylor-Knowles N."/>
        </authorList>
    </citation>
    <scope>NUCLEOTIDE SEQUENCE [LARGE SCALE GENOMIC DNA]</scope>
    <source>
        <strain evidence="1">RSMAS</strain>
        <tissue evidence="1">Whole animal</tissue>
    </source>
</reference>
<dbReference type="EMBL" id="RCHS01000951">
    <property type="protein sequence ID" value="RMX56019.1"/>
    <property type="molecule type" value="Genomic_DNA"/>
</dbReference>
<comment type="caution">
    <text evidence="1">The sequence shown here is derived from an EMBL/GenBank/DDBJ whole genome shotgun (WGS) entry which is preliminary data.</text>
</comment>
<proteinExistence type="predicted"/>
<accession>A0A3M6UQZ0</accession>
<organism evidence="1 2">
    <name type="scientific">Pocillopora damicornis</name>
    <name type="common">Cauliflower coral</name>
    <name type="synonym">Millepora damicornis</name>
    <dbReference type="NCBI Taxonomy" id="46731"/>
    <lineage>
        <taxon>Eukaryota</taxon>
        <taxon>Metazoa</taxon>
        <taxon>Cnidaria</taxon>
        <taxon>Anthozoa</taxon>
        <taxon>Hexacorallia</taxon>
        <taxon>Scleractinia</taxon>
        <taxon>Astrocoeniina</taxon>
        <taxon>Pocilloporidae</taxon>
        <taxon>Pocillopora</taxon>
    </lineage>
</organism>
<evidence type="ECO:0000313" key="2">
    <source>
        <dbReference type="Proteomes" id="UP000275408"/>
    </source>
</evidence>
<name>A0A3M6UQZ0_POCDA</name>
<gene>
    <name evidence="1" type="ORF">pdam_00024980</name>
</gene>
<dbReference type="Proteomes" id="UP000275408">
    <property type="component" value="Unassembled WGS sequence"/>
</dbReference>
<keyword evidence="2" id="KW-1185">Reference proteome</keyword>
<evidence type="ECO:0000313" key="1">
    <source>
        <dbReference type="EMBL" id="RMX56019.1"/>
    </source>
</evidence>
<protein>
    <submittedName>
        <fullName evidence="1">Uncharacterized protein</fullName>
    </submittedName>
</protein>